<sequence>MKRSKTTRRRTPISKATSPAKIGEFWDTHDFTDFEDRCPDVTDKITVDIQTIRHYVALDPDLAQKAIQVAHKRGLSAESLVNLWIKDGVEKASKK</sequence>
<dbReference type="AlphaFoldDB" id="A0A1F6C4U1"/>
<evidence type="ECO:0000313" key="1">
    <source>
        <dbReference type="EMBL" id="OGG44141.1"/>
    </source>
</evidence>
<evidence type="ECO:0000313" key="2">
    <source>
        <dbReference type="Proteomes" id="UP000178606"/>
    </source>
</evidence>
<comment type="caution">
    <text evidence="1">The sequence shown here is derived from an EMBL/GenBank/DDBJ whole genome shotgun (WGS) entry which is preliminary data.</text>
</comment>
<dbReference type="EMBL" id="MFKF01000415">
    <property type="protein sequence ID" value="OGG44141.1"/>
    <property type="molecule type" value="Genomic_DNA"/>
</dbReference>
<organism evidence="1 2">
    <name type="scientific">Handelsmanbacteria sp. (strain RIFCSPLOWO2_12_FULL_64_10)</name>
    <dbReference type="NCBI Taxonomy" id="1817868"/>
    <lineage>
        <taxon>Bacteria</taxon>
        <taxon>Candidatus Handelsmaniibacteriota</taxon>
    </lineage>
</organism>
<proteinExistence type="predicted"/>
<name>A0A1F6C4U1_HANXR</name>
<reference evidence="1 2" key="1">
    <citation type="journal article" date="2016" name="Nat. Commun.">
        <title>Thousands of microbial genomes shed light on interconnected biogeochemical processes in an aquifer system.</title>
        <authorList>
            <person name="Anantharaman K."/>
            <person name="Brown C.T."/>
            <person name="Hug L.A."/>
            <person name="Sharon I."/>
            <person name="Castelle C.J."/>
            <person name="Probst A.J."/>
            <person name="Thomas B.C."/>
            <person name="Singh A."/>
            <person name="Wilkins M.J."/>
            <person name="Karaoz U."/>
            <person name="Brodie E.L."/>
            <person name="Williams K.H."/>
            <person name="Hubbard S.S."/>
            <person name="Banfield J.F."/>
        </authorList>
    </citation>
    <scope>NUCLEOTIDE SEQUENCE [LARGE SCALE GENOMIC DNA]</scope>
    <source>
        <strain evidence="2">RIFCSPLOWO2_12_FULL_64_10</strain>
    </source>
</reference>
<dbReference type="Proteomes" id="UP000178606">
    <property type="component" value="Unassembled WGS sequence"/>
</dbReference>
<accession>A0A1F6C4U1</accession>
<protein>
    <submittedName>
        <fullName evidence="1">Uncharacterized protein</fullName>
    </submittedName>
</protein>
<gene>
    <name evidence="1" type="ORF">A3F84_22685</name>
</gene>